<feature type="compositionally biased region" description="Basic and acidic residues" evidence="4">
    <location>
        <begin position="91"/>
        <end position="102"/>
    </location>
</feature>
<keyword evidence="1 3" id="KW-0547">Nucleotide-binding</keyword>
<dbReference type="InterPro" id="IPR041569">
    <property type="entry name" value="AAA_lid_3"/>
</dbReference>
<name>A0AA86P3X0_9EUKA</name>
<dbReference type="Pfam" id="PF00004">
    <property type="entry name" value="AAA"/>
    <property type="match status" value="1"/>
</dbReference>
<dbReference type="EMBL" id="CATOUU010000499">
    <property type="protein sequence ID" value="CAI9931792.1"/>
    <property type="molecule type" value="Genomic_DNA"/>
</dbReference>
<dbReference type="InterPro" id="IPR027417">
    <property type="entry name" value="P-loop_NTPase"/>
</dbReference>
<dbReference type="SUPFAM" id="SSF52540">
    <property type="entry name" value="P-loop containing nucleoside triphosphate hydrolases"/>
    <property type="match status" value="1"/>
</dbReference>
<protein>
    <submittedName>
        <fullName evidence="6">Katanin (p60)</fullName>
    </submittedName>
    <submittedName>
        <fullName evidence="7">Katanin_(p60)</fullName>
    </submittedName>
</protein>
<dbReference type="PROSITE" id="PS00674">
    <property type="entry name" value="AAA"/>
    <property type="match status" value="1"/>
</dbReference>
<keyword evidence="8" id="KW-1185">Reference proteome</keyword>
<proteinExistence type="inferred from homology"/>
<evidence type="ECO:0000313" key="7">
    <source>
        <dbReference type="EMBL" id="CAL6026404.1"/>
    </source>
</evidence>
<dbReference type="InterPro" id="IPR050304">
    <property type="entry name" value="MT-severing_AAA_ATPase"/>
</dbReference>
<evidence type="ECO:0000256" key="1">
    <source>
        <dbReference type="ARBA" id="ARBA00022741"/>
    </source>
</evidence>
<feature type="compositionally biased region" description="Basic and acidic residues" evidence="4">
    <location>
        <begin position="129"/>
        <end position="165"/>
    </location>
</feature>
<evidence type="ECO:0000256" key="3">
    <source>
        <dbReference type="RuleBase" id="RU003651"/>
    </source>
</evidence>
<dbReference type="Gene3D" id="1.10.8.60">
    <property type="match status" value="1"/>
</dbReference>
<gene>
    <name evidence="6" type="ORF">HINF_LOCUS19437</name>
    <name evidence="7" type="ORF">HINF_LOCUS30825</name>
</gene>
<evidence type="ECO:0000259" key="5">
    <source>
        <dbReference type="SMART" id="SM00382"/>
    </source>
</evidence>
<dbReference type="FunFam" id="3.40.50.300:FF:002588">
    <property type="entry name" value="ATPase, AAA family"/>
    <property type="match status" value="1"/>
</dbReference>
<accession>A0AA86P3X0</accession>
<evidence type="ECO:0000256" key="4">
    <source>
        <dbReference type="SAM" id="MobiDB-lite"/>
    </source>
</evidence>
<comment type="caution">
    <text evidence="6">The sequence shown here is derived from an EMBL/GenBank/DDBJ whole genome shotgun (WGS) entry which is preliminary data.</text>
</comment>
<organism evidence="6">
    <name type="scientific">Hexamita inflata</name>
    <dbReference type="NCBI Taxonomy" id="28002"/>
    <lineage>
        <taxon>Eukaryota</taxon>
        <taxon>Metamonada</taxon>
        <taxon>Diplomonadida</taxon>
        <taxon>Hexamitidae</taxon>
        <taxon>Hexamitinae</taxon>
        <taxon>Hexamita</taxon>
    </lineage>
</organism>
<dbReference type="InterPro" id="IPR003959">
    <property type="entry name" value="ATPase_AAA_core"/>
</dbReference>
<dbReference type="InterPro" id="IPR003593">
    <property type="entry name" value="AAA+_ATPase"/>
</dbReference>
<feature type="region of interest" description="Disordered" evidence="4">
    <location>
        <begin position="77"/>
        <end position="172"/>
    </location>
</feature>
<evidence type="ECO:0000313" key="6">
    <source>
        <dbReference type="EMBL" id="CAI9931792.1"/>
    </source>
</evidence>
<dbReference type="InterPro" id="IPR015415">
    <property type="entry name" value="Spast_Vps4_C"/>
</dbReference>
<evidence type="ECO:0000256" key="2">
    <source>
        <dbReference type="ARBA" id="ARBA00022840"/>
    </source>
</evidence>
<evidence type="ECO:0000313" key="8">
    <source>
        <dbReference type="Proteomes" id="UP001642409"/>
    </source>
</evidence>
<dbReference type="Pfam" id="PF09336">
    <property type="entry name" value="Vps4_C"/>
    <property type="match status" value="1"/>
</dbReference>
<dbReference type="EMBL" id="CAXDID020000102">
    <property type="protein sequence ID" value="CAL6026404.1"/>
    <property type="molecule type" value="Genomic_DNA"/>
</dbReference>
<comment type="similarity">
    <text evidence="3">Belongs to the AAA ATPase family.</text>
</comment>
<dbReference type="GO" id="GO:0051013">
    <property type="term" value="P:microtubule severing"/>
    <property type="evidence" value="ECO:0007669"/>
    <property type="project" value="TreeGrafter"/>
</dbReference>
<dbReference type="Proteomes" id="UP001642409">
    <property type="component" value="Unassembled WGS sequence"/>
</dbReference>
<feature type="domain" description="AAA+ ATPase" evidence="5">
    <location>
        <begin position="228"/>
        <end position="367"/>
    </location>
</feature>
<dbReference type="AlphaFoldDB" id="A0AA86P3X0"/>
<dbReference type="Gene3D" id="3.40.50.300">
    <property type="entry name" value="P-loop containing nucleotide triphosphate hydrolases"/>
    <property type="match status" value="1"/>
</dbReference>
<dbReference type="PANTHER" id="PTHR23074">
    <property type="entry name" value="AAA DOMAIN-CONTAINING"/>
    <property type="match status" value="1"/>
</dbReference>
<dbReference type="GO" id="GO:0015630">
    <property type="term" value="C:microtubule cytoskeleton"/>
    <property type="evidence" value="ECO:0007669"/>
    <property type="project" value="TreeGrafter"/>
</dbReference>
<dbReference type="GO" id="GO:0005524">
    <property type="term" value="F:ATP binding"/>
    <property type="evidence" value="ECO:0007669"/>
    <property type="project" value="UniProtKB-KW"/>
</dbReference>
<dbReference type="PANTHER" id="PTHR23074:SF19">
    <property type="entry name" value="KATANIN P60 ATPASE-CONTAINING SUBUNIT A1"/>
    <property type="match status" value="1"/>
</dbReference>
<reference evidence="6" key="1">
    <citation type="submission" date="2023-06" db="EMBL/GenBank/DDBJ databases">
        <authorList>
            <person name="Kurt Z."/>
        </authorList>
    </citation>
    <scope>NUCLEOTIDE SEQUENCE</scope>
</reference>
<dbReference type="SMART" id="SM00382">
    <property type="entry name" value="AAA"/>
    <property type="match status" value="1"/>
</dbReference>
<dbReference type="GO" id="GO:0016887">
    <property type="term" value="F:ATP hydrolysis activity"/>
    <property type="evidence" value="ECO:0007669"/>
    <property type="project" value="InterPro"/>
</dbReference>
<dbReference type="Pfam" id="PF17862">
    <property type="entry name" value="AAA_lid_3"/>
    <property type="match status" value="1"/>
</dbReference>
<keyword evidence="2 3" id="KW-0067">ATP-binding</keyword>
<sequence length="472" mass="52900">MNSFALVEEAVSRAQDMMVQQKYDIAKQLLIEALGQFEMFKRSLSSQEQQQYAPVDQAIRDELQLIEDVIQELKHINDPVQRAESADQVEDSPRNVRNDRPNQYRQPAPSYKNVQPRVYKTPSIQAKPEAPKSKGKIDYDRPWKQEKPADKPSNKGDPDKPKKPSSDLPTSYDNVDARFVDEIHAILIKNTGVSFSDIAGLDDAKRLLTEAIILPMQVPELFQGPMAPWKGVLLYGPPGTGKTELAKAFATEAKCCFFAASASTIMSKFVGDSEKVVKALFTIARFHAPSIIFMDEIDALMSANAASSDNPVGPRLRQEILTQMQGVASTNAMEQHVVVLAATNHPWNLDEALRRRLEKRIYLPLPELETRLALVKLKLRQCQVDPDLNVEEIAKILEGYSGSDIGIIVRESLMNQVRKVGIAELAKNKDKYLSEMKIGRDDFLAAINKTKPSVAQSDIAKYLKFKQDFSSE</sequence>
<reference evidence="7 8" key="2">
    <citation type="submission" date="2024-07" db="EMBL/GenBank/DDBJ databases">
        <authorList>
            <person name="Akdeniz Z."/>
        </authorList>
    </citation>
    <scope>NUCLEOTIDE SEQUENCE [LARGE SCALE GENOMIC DNA]</scope>
</reference>
<dbReference type="InterPro" id="IPR003960">
    <property type="entry name" value="ATPase_AAA_CS"/>
</dbReference>